<evidence type="ECO:0000313" key="3">
    <source>
        <dbReference type="EMBL" id="MCY0385855.1"/>
    </source>
</evidence>
<evidence type="ECO:0000313" key="4">
    <source>
        <dbReference type="Proteomes" id="UP001082899"/>
    </source>
</evidence>
<dbReference type="EMBL" id="JAPMXC010000001">
    <property type="protein sequence ID" value="MCY0385855.1"/>
    <property type="molecule type" value="Genomic_DNA"/>
</dbReference>
<accession>A0ABT3ZH51</accession>
<organism evidence="3 4">
    <name type="scientific">Robbsia betulipollinis</name>
    <dbReference type="NCBI Taxonomy" id="2981849"/>
    <lineage>
        <taxon>Bacteria</taxon>
        <taxon>Pseudomonadati</taxon>
        <taxon>Pseudomonadota</taxon>
        <taxon>Betaproteobacteria</taxon>
        <taxon>Burkholderiales</taxon>
        <taxon>Burkholderiaceae</taxon>
        <taxon>Robbsia</taxon>
    </lineage>
</organism>
<keyword evidence="4" id="KW-1185">Reference proteome</keyword>
<dbReference type="PROSITE" id="PS50111">
    <property type="entry name" value="CHEMOTAXIS_TRANSDUC_2"/>
    <property type="match status" value="1"/>
</dbReference>
<dbReference type="Gene3D" id="1.10.287.950">
    <property type="entry name" value="Methyl-accepting chemotaxis protein"/>
    <property type="match status" value="1"/>
</dbReference>
<dbReference type="SUPFAM" id="SSF58104">
    <property type="entry name" value="Methyl-accepting chemotaxis protein (MCP) signaling domain"/>
    <property type="match status" value="1"/>
</dbReference>
<proteinExistence type="predicted"/>
<evidence type="ECO:0000259" key="2">
    <source>
        <dbReference type="PROSITE" id="PS50111"/>
    </source>
</evidence>
<comment type="caution">
    <text evidence="3">The sequence shown here is derived from an EMBL/GenBank/DDBJ whole genome shotgun (WGS) entry which is preliminary data.</text>
</comment>
<dbReference type="RefSeq" id="WP_267844985.1">
    <property type="nucleotide sequence ID" value="NZ_JAPMXC010000001.1"/>
</dbReference>
<sequence>MMLIDSLRLFARLLRRPLVAPSMAPSQRRDLAPDVSHVAACLPGRLGEVEALERRVAELSSALATGARRAGAADLLARQTAELSVSGARAIDATVATIGRAKDEVKSLAELLTLIDGITSRMQSLASHAKAEAAWAGGQDAALARLADDAGCLARDGAGTAQAARRHITASVEQVETGMAHAAEAAMTFGDVVRSLEQVRHTLAGTADVPLTATGIAPRAGGTIR</sequence>
<gene>
    <name evidence="3" type="ORF">OVY01_01085</name>
</gene>
<dbReference type="InterPro" id="IPR004089">
    <property type="entry name" value="MCPsignal_dom"/>
</dbReference>
<keyword evidence="1" id="KW-0807">Transducer</keyword>
<reference evidence="3" key="1">
    <citation type="submission" date="2022-11" db="EMBL/GenBank/DDBJ databases">
        <title>Robbsia betulipollinis sp. nov., isolated from pollen of birch (Betula pendula).</title>
        <authorList>
            <person name="Shi H."/>
            <person name="Ambika Manirajan B."/>
            <person name="Ratering S."/>
            <person name="Geissler-Plaum R."/>
            <person name="Schnell S."/>
        </authorList>
    </citation>
    <scope>NUCLEOTIDE SEQUENCE</scope>
    <source>
        <strain evidence="3">Bb-Pol-6</strain>
    </source>
</reference>
<evidence type="ECO:0000256" key="1">
    <source>
        <dbReference type="PROSITE-ProRule" id="PRU00284"/>
    </source>
</evidence>
<feature type="domain" description="Methyl-accepting transducer" evidence="2">
    <location>
        <begin position="20"/>
        <end position="208"/>
    </location>
</feature>
<name>A0ABT3ZH51_9BURK</name>
<protein>
    <recommendedName>
        <fullName evidence="2">Methyl-accepting transducer domain-containing protein</fullName>
    </recommendedName>
</protein>
<dbReference type="Proteomes" id="UP001082899">
    <property type="component" value="Unassembled WGS sequence"/>
</dbReference>